<gene>
    <name evidence="1" type="primary">tnpB</name>
    <name evidence="1" type="ORF">FKY71_19050</name>
</gene>
<dbReference type="EMBL" id="VIFK01000557">
    <property type="protein sequence ID" value="TQE92811.1"/>
    <property type="molecule type" value="Genomic_DNA"/>
</dbReference>
<evidence type="ECO:0000313" key="2">
    <source>
        <dbReference type="Proteomes" id="UP000315400"/>
    </source>
</evidence>
<dbReference type="Proteomes" id="UP000315400">
    <property type="component" value="Unassembled WGS sequence"/>
</dbReference>
<accession>A0A540V7V6</accession>
<dbReference type="InterPro" id="IPR008878">
    <property type="entry name" value="Transposase_IS66_Orf2"/>
</dbReference>
<dbReference type="AlphaFoldDB" id="A0A540V7V6"/>
<dbReference type="Pfam" id="PF05717">
    <property type="entry name" value="TnpB_IS66"/>
    <property type="match status" value="1"/>
</dbReference>
<protein>
    <submittedName>
        <fullName evidence="1">IS66 family insertion sequence element accessory protein TnpB</fullName>
    </submittedName>
</protein>
<evidence type="ECO:0000313" key="1">
    <source>
        <dbReference type="EMBL" id="TQE92811.1"/>
    </source>
</evidence>
<sequence>MMRHRYLRPSRELPEIYLYRAPVDFRKQAHGLALIVEQELRHSPFTGALYAFTNRQRNKIKCLMWEDNGFVLYYKALAEERFKWPGPGEELMPLTGEQINWLLDGYDITLMRGHKKLHYEALG</sequence>
<organism evidence="1 2">
    <name type="scientific">Spiribacter salinus</name>
    <dbReference type="NCBI Taxonomy" id="1335746"/>
    <lineage>
        <taxon>Bacteria</taxon>
        <taxon>Pseudomonadati</taxon>
        <taxon>Pseudomonadota</taxon>
        <taxon>Gammaproteobacteria</taxon>
        <taxon>Chromatiales</taxon>
        <taxon>Ectothiorhodospiraceae</taxon>
        <taxon>Spiribacter</taxon>
    </lineage>
</organism>
<name>A0A540V7V6_9GAMM</name>
<proteinExistence type="predicted"/>
<dbReference type="PANTHER" id="PTHR36455:SF1">
    <property type="entry name" value="BLR8292 PROTEIN"/>
    <property type="match status" value="1"/>
</dbReference>
<comment type="caution">
    <text evidence="1">The sequence shown here is derived from an EMBL/GenBank/DDBJ whole genome shotgun (WGS) entry which is preliminary data.</text>
</comment>
<reference evidence="1 2" key="1">
    <citation type="submission" date="2019-06" db="EMBL/GenBank/DDBJ databases">
        <title>Metagenome assembled Genome of Spiribacter salinus SL48-SHIP from the microbial mat of Salt Lake 48 (Novosibirsk region, Russia).</title>
        <authorList>
            <person name="Shipova A."/>
            <person name="Rozanov A.S."/>
            <person name="Bryanskaya A.V."/>
            <person name="Peltek S.E."/>
        </authorList>
    </citation>
    <scope>NUCLEOTIDE SEQUENCE [LARGE SCALE GENOMIC DNA]</scope>
    <source>
        <strain evidence="1">SL48-SHIP-2</strain>
    </source>
</reference>
<dbReference type="PANTHER" id="PTHR36455">
    <property type="match status" value="1"/>
</dbReference>
<dbReference type="NCBIfam" id="NF033819">
    <property type="entry name" value="IS66_TnpB"/>
    <property type="match status" value="1"/>
</dbReference>